<proteinExistence type="predicted"/>
<comment type="caution">
    <text evidence="1">The sequence shown here is derived from an EMBL/GenBank/DDBJ whole genome shotgun (WGS) entry which is preliminary data.</text>
</comment>
<dbReference type="Proteomes" id="UP000435041">
    <property type="component" value="Unassembled WGS sequence"/>
</dbReference>
<gene>
    <name evidence="1" type="ORF">NIES3804_17930</name>
</gene>
<name>A0A6H9GWP4_MICAE</name>
<protein>
    <submittedName>
        <fullName evidence="1">Uncharacterized protein</fullName>
    </submittedName>
</protein>
<dbReference type="EMBL" id="BJCI01000024">
    <property type="protein sequence ID" value="GCL50226.1"/>
    <property type="molecule type" value="Genomic_DNA"/>
</dbReference>
<evidence type="ECO:0000313" key="1">
    <source>
        <dbReference type="EMBL" id="GCL50226.1"/>
    </source>
</evidence>
<dbReference type="RefSeq" id="WP_159293401.1">
    <property type="nucleotide sequence ID" value="NZ_BJCI01000024.1"/>
</dbReference>
<accession>A0A6H9GWP4</accession>
<organism evidence="1 2">
    <name type="scientific">Microcystis aeruginosa NIES-3804</name>
    <dbReference type="NCBI Taxonomy" id="2517783"/>
    <lineage>
        <taxon>Bacteria</taxon>
        <taxon>Bacillati</taxon>
        <taxon>Cyanobacteriota</taxon>
        <taxon>Cyanophyceae</taxon>
        <taxon>Oscillatoriophycideae</taxon>
        <taxon>Chroococcales</taxon>
        <taxon>Microcystaceae</taxon>
        <taxon>Microcystis</taxon>
    </lineage>
</organism>
<reference evidence="1 2" key="1">
    <citation type="submission" date="2019-02" db="EMBL/GenBank/DDBJ databases">
        <title>Draft genome sequence of Arthrospira platensis NIES-3804.</title>
        <authorList>
            <person name="Yamaguchi H."/>
            <person name="Suzuki S."/>
            <person name="Kawachi M."/>
        </authorList>
    </citation>
    <scope>NUCLEOTIDE SEQUENCE [LARGE SCALE GENOMIC DNA]</scope>
    <source>
        <strain evidence="1 2">NIES-3804</strain>
    </source>
</reference>
<evidence type="ECO:0000313" key="2">
    <source>
        <dbReference type="Proteomes" id="UP000435041"/>
    </source>
</evidence>
<dbReference type="AlphaFoldDB" id="A0A6H9GWP4"/>
<sequence>MAISGRTASIISRFPHFYPPEDPKSFLPQFLDVFGEILDEVEQDLIRVLKSHFINTADNFGSLGFTATQKGDLDKIFALMLAELGGTSQLTQVNPEFQPRDFTQISLLVKELVAQENPLSSYIFTEIKSFENTENLINKYHVNNSYFSKDFQFHASLIVKLIIREDAFTSYLRDKLSAETKEKLFNYDGSASVNADLNLALIKEFNKILQEDRNLYKYLQQRNLQINLFQQITQGLDPVKIVLAKGLYRRLSLDIQRILSRQNPPFQPQDITPEIQIDLKNQLKALFKNISFVQQLLAAINQAEAATTFLSTQAINSLLEIGKISLSSLLSIPENTTNIEIAKLSPTAELVLSQVIVGDDLIRLNRMLLESVYPEEIPSSKTPTAIEVAQQLAQAFNQKILTDDKFYENNKESFTFKSLSREMQSLIQSESPSNKSDLQIKRLNRLLLETAYPTYLEKNITVYRKRLQRLIDVLKSGASTQEGIVKIVAANLGMSTDNNEEIKPWESYLFDIPITLESSLSKLTVPAELQQAFREKGLILAFGTTIVLEKSQQCWLLTDASQGQVYRIFKKNGTLKVYRQLIRVIEFFPELVRHEYTIHPHPHPHPHPHIDNDKFNVKNPNAVPAIPAIQIKILDNRENPQGSLSPLTNIVLKNLTNNQSIKYEASLNINEILLLLPDGSAMVNGVTIPKPPLVGAMPSLPLGQSEWSIEADIGNPQVTFDRTLFDFSLFEKTENNPLKSEQQAKSYSLEVTFSFYHVTPGGFTVKIPWQIPGYSDRFDESLDHPRHQIQSLIEKVKASGICAKIAYEQQFQEDHQIQEKLLFQGKGKFSEDHNITDEFDGRSQQSLRSEQEMSDTFLTSAVFDYTYFDTIVFT</sequence>